<proteinExistence type="predicted"/>
<accession>A0ABV5BGW8</accession>
<reference evidence="2 3" key="1">
    <citation type="submission" date="2024-09" db="EMBL/GenBank/DDBJ databases">
        <authorList>
            <person name="Ruan L."/>
        </authorList>
    </citation>
    <scope>NUCLEOTIDE SEQUENCE [LARGE SCALE GENOMIC DNA]</scope>
    <source>
        <strain evidence="2 3">D33</strain>
    </source>
</reference>
<sequence>MKKFYKNVLSSTVIAATIISAGGGVFVQSAQAAQAESAAELKVDQSLVKTVQENVKKILGETVQLGKAKDFGKNDYIQFPIEGKEMSQVIVKEDGTIIAISTHFKYKELKGDKLKKQLDTAWKQAFPKDKKGIDLIMVNYSTDRGLQLNGRNDSSGTIYVTDGKLDYSVVEVKEVPAAAKKAAQQTLTKLGLTKKAETVRSQTLKPGKKPVYNFSYSTNKGNVWIDIEKGTNKVMEVNAFALSDYNKKDVDIDTVTKKIEQFSIESLMEKATKQFKAVMNVDLSGYSAAKEKNNSDTLIFTKKGAPTLMGKFSSDGTFYNIFYK</sequence>
<gene>
    <name evidence="2" type="ORF">ACE3NQ_28500</name>
</gene>
<evidence type="ECO:0008006" key="4">
    <source>
        <dbReference type="Google" id="ProtNLM"/>
    </source>
</evidence>
<dbReference type="Proteomes" id="UP001580407">
    <property type="component" value="Unassembled WGS sequence"/>
</dbReference>
<feature type="signal peptide" evidence="1">
    <location>
        <begin position="1"/>
        <end position="32"/>
    </location>
</feature>
<keyword evidence="1" id="KW-0732">Signal</keyword>
<dbReference type="RefSeq" id="WP_375528519.1">
    <property type="nucleotide sequence ID" value="NZ_JBHILM010000049.1"/>
</dbReference>
<evidence type="ECO:0000256" key="1">
    <source>
        <dbReference type="SAM" id="SignalP"/>
    </source>
</evidence>
<dbReference type="EMBL" id="JBHILM010000049">
    <property type="protein sequence ID" value="MFB5684855.1"/>
    <property type="molecule type" value="Genomic_DNA"/>
</dbReference>
<feature type="chain" id="PRO_5045611924" description="Peptidase propeptide and YPEB domain-containing protein" evidence="1">
    <location>
        <begin position="33"/>
        <end position="324"/>
    </location>
</feature>
<evidence type="ECO:0000313" key="2">
    <source>
        <dbReference type="EMBL" id="MFB5684855.1"/>
    </source>
</evidence>
<comment type="caution">
    <text evidence="2">The sequence shown here is derived from an EMBL/GenBank/DDBJ whole genome shotgun (WGS) entry which is preliminary data.</text>
</comment>
<protein>
    <recommendedName>
        <fullName evidence="4">Peptidase propeptide and YPEB domain-containing protein</fullName>
    </recommendedName>
</protein>
<name>A0ABV5BGW8_9BACL</name>
<keyword evidence="3" id="KW-1185">Reference proteome</keyword>
<evidence type="ECO:0000313" key="3">
    <source>
        <dbReference type="Proteomes" id="UP001580407"/>
    </source>
</evidence>
<organism evidence="2 3">
    <name type="scientific">Paenibacillus terreus</name>
    <dbReference type="NCBI Taxonomy" id="1387834"/>
    <lineage>
        <taxon>Bacteria</taxon>
        <taxon>Bacillati</taxon>
        <taxon>Bacillota</taxon>
        <taxon>Bacilli</taxon>
        <taxon>Bacillales</taxon>
        <taxon>Paenibacillaceae</taxon>
        <taxon>Paenibacillus</taxon>
    </lineage>
</organism>